<feature type="transmembrane region" description="Helical" evidence="1">
    <location>
        <begin position="105"/>
        <end position="124"/>
    </location>
</feature>
<feature type="transmembrane region" description="Helical" evidence="1">
    <location>
        <begin position="6"/>
        <end position="25"/>
    </location>
</feature>
<feature type="transmembrane region" description="Helical" evidence="1">
    <location>
        <begin position="70"/>
        <end position="93"/>
    </location>
</feature>
<proteinExistence type="predicted"/>
<comment type="caution">
    <text evidence="2">The sequence shown here is derived from an EMBL/GenBank/DDBJ whole genome shotgun (WGS) entry which is preliminary data.</text>
</comment>
<evidence type="ECO:0000313" key="2">
    <source>
        <dbReference type="EMBL" id="PTL71237.1"/>
    </source>
</evidence>
<feature type="transmembrane region" description="Helical" evidence="1">
    <location>
        <begin position="37"/>
        <end position="58"/>
    </location>
</feature>
<evidence type="ECO:0000256" key="1">
    <source>
        <dbReference type="SAM" id="Phobius"/>
    </source>
</evidence>
<dbReference type="EMBL" id="PZPL01000002">
    <property type="protein sequence ID" value="PTL71237.1"/>
    <property type="molecule type" value="Genomic_DNA"/>
</dbReference>
<feature type="transmembrane region" description="Helical" evidence="1">
    <location>
        <begin position="130"/>
        <end position="149"/>
    </location>
</feature>
<sequence length="154" mass="16123">MYALSIAVHATAGVVGFALGLVMALQPRLATKRAVLLLYVAAMIVLVIGLAVAVVAEWSQMEDARRAVDVGLILLGLYTLLRAIQAAAAVRAAHPGWQVAFVDHVGFTLISLFDGFVIVAAINLGVPMPVVILLAILGVGGGIATMNRLRTRVD</sequence>
<keyword evidence="3" id="KW-1185">Reference proteome</keyword>
<protein>
    <recommendedName>
        <fullName evidence="4">DUF2306 domain-containing protein</fullName>
    </recommendedName>
</protein>
<keyword evidence="1" id="KW-0472">Membrane</keyword>
<name>A0A2T4UNZ2_9MICO</name>
<dbReference type="Proteomes" id="UP000241085">
    <property type="component" value="Unassembled WGS sequence"/>
</dbReference>
<evidence type="ECO:0008006" key="4">
    <source>
        <dbReference type="Google" id="ProtNLM"/>
    </source>
</evidence>
<accession>A0A2T4UNZ2</accession>
<keyword evidence="1" id="KW-0812">Transmembrane</keyword>
<organism evidence="2 3">
    <name type="scientific">Rathayibacter caricis DSM 15933</name>
    <dbReference type="NCBI Taxonomy" id="1328867"/>
    <lineage>
        <taxon>Bacteria</taxon>
        <taxon>Bacillati</taxon>
        <taxon>Actinomycetota</taxon>
        <taxon>Actinomycetes</taxon>
        <taxon>Micrococcales</taxon>
        <taxon>Microbacteriaceae</taxon>
        <taxon>Rathayibacter</taxon>
    </lineage>
</organism>
<dbReference type="AlphaFoldDB" id="A0A2T4UNZ2"/>
<reference evidence="2 3" key="1">
    <citation type="submission" date="2018-03" db="EMBL/GenBank/DDBJ databases">
        <title>Bacteriophage NCPPB3778 and a type I-E CRISPR drive the evolution of the US Biological Select Agent, Rathayibacter toxicus.</title>
        <authorList>
            <person name="Davis E.W.II."/>
            <person name="Tabima J.F."/>
            <person name="Weisberg A.J."/>
            <person name="Dantas Lopes L."/>
            <person name="Wiseman M.S."/>
            <person name="Wiseman M.S."/>
            <person name="Pupko T."/>
            <person name="Belcher M.S."/>
            <person name="Sechler A.J."/>
            <person name="Tancos M.A."/>
            <person name="Schroeder B.K."/>
            <person name="Murray T.D."/>
            <person name="Luster D.G."/>
            <person name="Schneider W.L."/>
            <person name="Rogers E."/>
            <person name="Andreote F.D."/>
            <person name="Grunwald N.J."/>
            <person name="Putnam M.L."/>
            <person name="Chang J.H."/>
        </authorList>
    </citation>
    <scope>NUCLEOTIDE SEQUENCE [LARGE SCALE GENOMIC DNA]</scope>
    <source>
        <strain evidence="2 3">DSM 15933</strain>
    </source>
</reference>
<evidence type="ECO:0000313" key="3">
    <source>
        <dbReference type="Proteomes" id="UP000241085"/>
    </source>
</evidence>
<keyword evidence="1" id="KW-1133">Transmembrane helix</keyword>
<gene>
    <name evidence="2" type="ORF">C1I63_18530</name>
</gene>
<dbReference type="RefSeq" id="WP_107576044.1">
    <property type="nucleotide sequence ID" value="NZ_PZPL01000002.1"/>
</dbReference>